<dbReference type="RefSeq" id="WP_131002478.1">
    <property type="nucleotide sequence ID" value="NZ_JBHSZR010000003.1"/>
</dbReference>
<comment type="caution">
    <text evidence="2">The sequence shown here is derived from an EMBL/GenBank/DDBJ whole genome shotgun (WGS) entry which is preliminary data.</text>
</comment>
<sequence length="139" mass="14795">MAELYTATATATGGRQGRVRSSDGVLDQPLALPKELGGPGGAATNPEQLFDAGYAGCFENALLRVAREKKAPIGESSVTAHVCIGRGPDGFFRLTAVLEVAAPGRDRAEVEEFVRIAHEEVCPYSRATRGNMDVRIHAR</sequence>
<dbReference type="Proteomes" id="UP000291613">
    <property type="component" value="Unassembled WGS sequence"/>
</dbReference>
<dbReference type="AlphaFoldDB" id="A0A4Q9GHM1"/>
<dbReference type="Pfam" id="PF02566">
    <property type="entry name" value="OsmC"/>
    <property type="match status" value="1"/>
</dbReference>
<dbReference type="OrthoDB" id="9797508at2"/>
<dbReference type="EMBL" id="SIUB01000003">
    <property type="protein sequence ID" value="TBN53552.1"/>
    <property type="molecule type" value="Genomic_DNA"/>
</dbReference>
<comment type="similarity">
    <text evidence="1">Belongs to the OsmC/Ohr family.</text>
</comment>
<dbReference type="PANTHER" id="PTHR33797:SF2">
    <property type="entry name" value="ORGANIC HYDROPEROXIDE RESISTANCE PROTEIN-LIKE"/>
    <property type="match status" value="1"/>
</dbReference>
<dbReference type="InterPro" id="IPR015946">
    <property type="entry name" value="KH_dom-like_a/b"/>
</dbReference>
<dbReference type="GO" id="GO:0006979">
    <property type="term" value="P:response to oxidative stress"/>
    <property type="evidence" value="ECO:0007669"/>
    <property type="project" value="InterPro"/>
</dbReference>
<dbReference type="PANTHER" id="PTHR33797">
    <property type="entry name" value="ORGANIC HYDROPEROXIDE RESISTANCE PROTEIN-LIKE"/>
    <property type="match status" value="1"/>
</dbReference>
<evidence type="ECO:0000313" key="3">
    <source>
        <dbReference type="Proteomes" id="UP000291613"/>
    </source>
</evidence>
<dbReference type="InterPro" id="IPR003718">
    <property type="entry name" value="OsmC/Ohr_fam"/>
</dbReference>
<organism evidence="2 3">
    <name type="scientific">Hansschlegelia quercus</name>
    <dbReference type="NCBI Taxonomy" id="2528245"/>
    <lineage>
        <taxon>Bacteria</taxon>
        <taxon>Pseudomonadati</taxon>
        <taxon>Pseudomonadota</taxon>
        <taxon>Alphaproteobacteria</taxon>
        <taxon>Hyphomicrobiales</taxon>
        <taxon>Methylopilaceae</taxon>
        <taxon>Hansschlegelia</taxon>
    </lineage>
</organism>
<name>A0A4Q9GHM1_9HYPH</name>
<dbReference type="InterPro" id="IPR019953">
    <property type="entry name" value="OHR"/>
</dbReference>
<reference evidence="2 3" key="1">
    <citation type="submission" date="2019-02" db="EMBL/GenBank/DDBJ databases">
        <title>Hansschlegelia quercus sp. nov., a novel methylotrophic bacterium from buds of oak (Quercus robur L.).</title>
        <authorList>
            <person name="Agafonova N.V."/>
            <person name="Kaparullina E.N."/>
            <person name="Grouzdev D.S."/>
            <person name="Doronina N.V."/>
        </authorList>
    </citation>
    <scope>NUCLEOTIDE SEQUENCE [LARGE SCALE GENOMIC DNA]</scope>
    <source>
        <strain evidence="2 3">Dub</strain>
    </source>
</reference>
<evidence type="ECO:0000256" key="1">
    <source>
        <dbReference type="ARBA" id="ARBA00007378"/>
    </source>
</evidence>
<dbReference type="InterPro" id="IPR036102">
    <property type="entry name" value="OsmC/Ohrsf"/>
</dbReference>
<proteinExistence type="inferred from homology"/>
<dbReference type="SUPFAM" id="SSF82784">
    <property type="entry name" value="OsmC-like"/>
    <property type="match status" value="1"/>
</dbReference>
<protein>
    <submittedName>
        <fullName evidence="2">Organic hydroperoxide resistance protein</fullName>
    </submittedName>
</protein>
<dbReference type="NCBIfam" id="TIGR03561">
    <property type="entry name" value="organ_hyd_perox"/>
    <property type="match status" value="1"/>
</dbReference>
<keyword evidence="3" id="KW-1185">Reference proteome</keyword>
<dbReference type="Gene3D" id="3.30.300.20">
    <property type="match status" value="1"/>
</dbReference>
<evidence type="ECO:0000313" key="2">
    <source>
        <dbReference type="EMBL" id="TBN53552.1"/>
    </source>
</evidence>
<accession>A0A4Q9GHM1</accession>
<gene>
    <name evidence="2" type="ORF">EYR15_06960</name>
</gene>
<dbReference type="Gene3D" id="2.20.25.10">
    <property type="match status" value="1"/>
</dbReference>